<organism evidence="2 3">
    <name type="scientific">Colletotrichum chrysophilum</name>
    <dbReference type="NCBI Taxonomy" id="1836956"/>
    <lineage>
        <taxon>Eukaryota</taxon>
        <taxon>Fungi</taxon>
        <taxon>Dikarya</taxon>
        <taxon>Ascomycota</taxon>
        <taxon>Pezizomycotina</taxon>
        <taxon>Sordariomycetes</taxon>
        <taxon>Hypocreomycetidae</taxon>
        <taxon>Glomerellales</taxon>
        <taxon>Glomerellaceae</taxon>
        <taxon>Colletotrichum</taxon>
        <taxon>Colletotrichum gloeosporioides species complex</taxon>
    </lineage>
</organism>
<feature type="compositionally biased region" description="Basic and acidic residues" evidence="1">
    <location>
        <begin position="95"/>
        <end position="105"/>
    </location>
</feature>
<evidence type="ECO:0000313" key="2">
    <source>
        <dbReference type="EMBL" id="KAK1852943.1"/>
    </source>
</evidence>
<sequence>MMPSWDTRRPWDQVPVRLGGEEEEEEEEARSEAGEKGTRGERKTTFPESKEQSRAAEVERRREVTGKKAEVGSQLHLTSVDDDSIPVDASSMGKESTEHLTDSPRLEIGTWTGKQAQNGKDVEAVDGRPGE</sequence>
<comment type="caution">
    <text evidence="2">The sequence shown here is derived from an EMBL/GenBank/DDBJ whole genome shotgun (WGS) entry which is preliminary data.</text>
</comment>
<feature type="region of interest" description="Disordered" evidence="1">
    <location>
        <begin position="1"/>
        <end position="131"/>
    </location>
</feature>
<proteinExistence type="predicted"/>
<gene>
    <name evidence="2" type="ORF">CCHR01_04388</name>
</gene>
<protein>
    <submittedName>
        <fullName evidence="2">Uncharacterized protein</fullName>
    </submittedName>
</protein>
<evidence type="ECO:0000256" key="1">
    <source>
        <dbReference type="SAM" id="MobiDB-lite"/>
    </source>
</evidence>
<feature type="compositionally biased region" description="Basic and acidic residues" evidence="1">
    <location>
        <begin position="30"/>
        <end position="70"/>
    </location>
</feature>
<keyword evidence="3" id="KW-1185">Reference proteome</keyword>
<accession>A0AAD9ARW7</accession>
<dbReference type="Proteomes" id="UP001243330">
    <property type="component" value="Unassembled WGS sequence"/>
</dbReference>
<name>A0AAD9ARW7_9PEZI</name>
<feature type="compositionally biased region" description="Basic and acidic residues" evidence="1">
    <location>
        <begin position="120"/>
        <end position="131"/>
    </location>
</feature>
<dbReference type="AlphaFoldDB" id="A0AAD9ARW7"/>
<evidence type="ECO:0000313" key="3">
    <source>
        <dbReference type="Proteomes" id="UP001243330"/>
    </source>
</evidence>
<reference evidence="2" key="1">
    <citation type="submission" date="2023-01" db="EMBL/GenBank/DDBJ databases">
        <title>Colletotrichum chrysophilum M932 genome sequence.</title>
        <authorList>
            <person name="Baroncelli R."/>
        </authorList>
    </citation>
    <scope>NUCLEOTIDE SEQUENCE</scope>
    <source>
        <strain evidence="2">M932</strain>
    </source>
</reference>
<dbReference type="EMBL" id="JAQOWY010000064">
    <property type="protein sequence ID" value="KAK1852943.1"/>
    <property type="molecule type" value="Genomic_DNA"/>
</dbReference>
<feature type="compositionally biased region" description="Basic and acidic residues" evidence="1">
    <location>
        <begin position="1"/>
        <end position="11"/>
    </location>
</feature>